<dbReference type="OrthoDB" id="9806189at2"/>
<dbReference type="AlphaFoldDB" id="A0A127V7H2"/>
<dbReference type="InterPro" id="IPR011008">
    <property type="entry name" value="Dimeric_a/b-barrel"/>
</dbReference>
<reference evidence="2 3" key="1">
    <citation type="submission" date="2016-03" db="EMBL/GenBank/DDBJ databases">
        <title>Complete genome sequence of Pedobacter cryoconitis PAMC 27485.</title>
        <authorList>
            <person name="Lee J."/>
            <person name="Kim O.-S."/>
        </authorList>
    </citation>
    <scope>NUCLEOTIDE SEQUENCE [LARGE SCALE GENOMIC DNA]</scope>
    <source>
        <strain evidence="2 3">PAMC 27485</strain>
    </source>
</reference>
<dbReference type="Proteomes" id="UP000071561">
    <property type="component" value="Chromosome"/>
</dbReference>
<protein>
    <submittedName>
        <fullName evidence="2">Antibiotic biosynthesis monooxygenase</fullName>
    </submittedName>
</protein>
<dbReference type="EMBL" id="CP014504">
    <property type="protein sequence ID" value="AMP97149.1"/>
    <property type="molecule type" value="Genomic_DNA"/>
</dbReference>
<dbReference type="SUPFAM" id="SSF54909">
    <property type="entry name" value="Dimeric alpha+beta barrel"/>
    <property type="match status" value="1"/>
</dbReference>
<dbReference type="GO" id="GO:0004497">
    <property type="term" value="F:monooxygenase activity"/>
    <property type="evidence" value="ECO:0007669"/>
    <property type="project" value="UniProtKB-KW"/>
</dbReference>
<keyword evidence="2" id="KW-0560">Oxidoreductase</keyword>
<accession>A0A127V7H2</accession>
<dbReference type="PANTHER" id="PTHR33336">
    <property type="entry name" value="QUINOL MONOOXYGENASE YGIN-RELATED"/>
    <property type="match status" value="1"/>
</dbReference>
<sequence>MSVYLTAIIKSTPGNAEQLKKLLKTLVSGSKSEAACLQYDLHQSEEDPDLFIFHEEWASQEELDLHNVTPHIKKFAADAAPILDGAPILHLTKRVD</sequence>
<dbReference type="RefSeq" id="WP_068395288.1">
    <property type="nucleotide sequence ID" value="NZ_CP014504.1"/>
</dbReference>
<name>A0A127V7H2_9SPHI</name>
<feature type="domain" description="ABM" evidence="1">
    <location>
        <begin position="3"/>
        <end position="91"/>
    </location>
</feature>
<keyword evidence="3" id="KW-1185">Reference proteome</keyword>
<dbReference type="InterPro" id="IPR007138">
    <property type="entry name" value="ABM_dom"/>
</dbReference>
<organism evidence="2 3">
    <name type="scientific">Pedobacter cryoconitis</name>
    <dbReference type="NCBI Taxonomy" id="188932"/>
    <lineage>
        <taxon>Bacteria</taxon>
        <taxon>Pseudomonadati</taxon>
        <taxon>Bacteroidota</taxon>
        <taxon>Sphingobacteriia</taxon>
        <taxon>Sphingobacteriales</taxon>
        <taxon>Sphingobacteriaceae</taxon>
        <taxon>Pedobacter</taxon>
    </lineage>
</organism>
<dbReference type="Gene3D" id="3.30.70.100">
    <property type="match status" value="1"/>
</dbReference>
<gene>
    <name evidence="2" type="ORF">AY601_0178</name>
</gene>
<evidence type="ECO:0000259" key="1">
    <source>
        <dbReference type="PROSITE" id="PS51725"/>
    </source>
</evidence>
<dbReference type="KEGG" id="pcm:AY601_0178"/>
<evidence type="ECO:0000313" key="3">
    <source>
        <dbReference type="Proteomes" id="UP000071561"/>
    </source>
</evidence>
<dbReference type="InterPro" id="IPR050744">
    <property type="entry name" value="AI-2_Isomerase_LsrG"/>
</dbReference>
<evidence type="ECO:0000313" key="2">
    <source>
        <dbReference type="EMBL" id="AMP97149.1"/>
    </source>
</evidence>
<proteinExistence type="predicted"/>
<dbReference type="PROSITE" id="PS51725">
    <property type="entry name" value="ABM"/>
    <property type="match status" value="1"/>
</dbReference>
<keyword evidence="2" id="KW-0503">Monooxygenase</keyword>
<dbReference type="PANTHER" id="PTHR33336:SF3">
    <property type="entry name" value="ABM DOMAIN-CONTAINING PROTEIN"/>
    <property type="match status" value="1"/>
</dbReference>
<dbReference type="Pfam" id="PF03992">
    <property type="entry name" value="ABM"/>
    <property type="match status" value="1"/>
</dbReference>
<dbReference type="PATRIC" id="fig|188932.3.peg.181"/>